<comment type="caution">
    <text evidence="1">The sequence shown here is derived from an EMBL/GenBank/DDBJ whole genome shotgun (WGS) entry which is preliminary data.</text>
</comment>
<evidence type="ECO:0000313" key="2">
    <source>
        <dbReference type="Proteomes" id="UP001085076"/>
    </source>
</evidence>
<dbReference type="Proteomes" id="UP001085076">
    <property type="component" value="Miscellaneous, Linkage group lg09"/>
</dbReference>
<reference evidence="1" key="1">
    <citation type="submission" date="2021-03" db="EMBL/GenBank/DDBJ databases">
        <authorList>
            <person name="Li Z."/>
            <person name="Yang C."/>
        </authorList>
    </citation>
    <scope>NUCLEOTIDE SEQUENCE</scope>
    <source>
        <strain evidence="1">Dzin_1.0</strain>
        <tissue evidence="1">Leaf</tissue>
    </source>
</reference>
<evidence type="ECO:0000313" key="1">
    <source>
        <dbReference type="EMBL" id="KAJ0963039.1"/>
    </source>
</evidence>
<keyword evidence="2" id="KW-1185">Reference proteome</keyword>
<sequence length="82" mass="9058">MAIGSAGAAAQTFSFKDLVLSCHQVSDVLYNVKMAINQTRRLSYIKTIPNSTMFTHAPQQDIVNVLSRRCECSIKGLILLID</sequence>
<organism evidence="1 2">
    <name type="scientific">Dioscorea zingiberensis</name>
    <dbReference type="NCBI Taxonomy" id="325984"/>
    <lineage>
        <taxon>Eukaryota</taxon>
        <taxon>Viridiplantae</taxon>
        <taxon>Streptophyta</taxon>
        <taxon>Embryophyta</taxon>
        <taxon>Tracheophyta</taxon>
        <taxon>Spermatophyta</taxon>
        <taxon>Magnoliopsida</taxon>
        <taxon>Liliopsida</taxon>
        <taxon>Dioscoreales</taxon>
        <taxon>Dioscoreaceae</taxon>
        <taxon>Dioscorea</taxon>
    </lineage>
</organism>
<reference evidence="1" key="2">
    <citation type="journal article" date="2022" name="Hortic Res">
        <title>The genome of Dioscorea zingiberensis sheds light on the biosynthesis, origin and evolution of the medicinally important diosgenin saponins.</title>
        <authorList>
            <person name="Li Y."/>
            <person name="Tan C."/>
            <person name="Li Z."/>
            <person name="Guo J."/>
            <person name="Li S."/>
            <person name="Chen X."/>
            <person name="Wang C."/>
            <person name="Dai X."/>
            <person name="Yang H."/>
            <person name="Song W."/>
            <person name="Hou L."/>
            <person name="Xu J."/>
            <person name="Tong Z."/>
            <person name="Xu A."/>
            <person name="Yuan X."/>
            <person name="Wang W."/>
            <person name="Yang Q."/>
            <person name="Chen L."/>
            <person name="Sun Z."/>
            <person name="Wang K."/>
            <person name="Pan B."/>
            <person name="Chen J."/>
            <person name="Bao Y."/>
            <person name="Liu F."/>
            <person name="Qi X."/>
            <person name="Gang D.R."/>
            <person name="Wen J."/>
            <person name="Li J."/>
        </authorList>
    </citation>
    <scope>NUCLEOTIDE SEQUENCE</scope>
    <source>
        <strain evidence="1">Dzin_1.0</strain>
    </source>
</reference>
<proteinExistence type="predicted"/>
<name>A0A9D5BYL3_9LILI</name>
<dbReference type="AlphaFoldDB" id="A0A9D5BYL3"/>
<dbReference type="EMBL" id="JAGGNH010000009">
    <property type="protein sequence ID" value="KAJ0963039.1"/>
    <property type="molecule type" value="Genomic_DNA"/>
</dbReference>
<accession>A0A9D5BYL3</accession>
<gene>
    <name evidence="1" type="ORF">J5N97_028161</name>
</gene>
<protein>
    <submittedName>
        <fullName evidence="1">Uncharacterized protein</fullName>
    </submittedName>
</protein>